<feature type="domain" description="Endonuclease/exonuclease/phosphatase" evidence="9">
    <location>
        <begin position="47"/>
        <end position="264"/>
    </location>
</feature>
<feature type="active site" description="Proton acceptor" evidence="5">
    <location>
        <position position="264"/>
    </location>
</feature>
<feature type="active site" evidence="5">
    <location>
        <position position="144"/>
    </location>
</feature>
<feature type="compositionally biased region" description="Basic and acidic residues" evidence="8">
    <location>
        <begin position="1"/>
        <end position="11"/>
    </location>
</feature>
<evidence type="ECO:0000256" key="3">
    <source>
        <dbReference type="ARBA" id="ARBA00022801"/>
    </source>
</evidence>
<feature type="non-terminal residue" evidence="10">
    <location>
        <position position="381"/>
    </location>
</feature>
<reference evidence="10 11" key="1">
    <citation type="journal article" date="2012" name="Science">
        <title>The Paleozoic origin of enzymatic lignin decomposition reconstructed from 31 fungal genomes.</title>
        <authorList>
            <person name="Floudas D."/>
            <person name="Binder M."/>
            <person name="Riley R."/>
            <person name="Barry K."/>
            <person name="Blanchette R.A."/>
            <person name="Henrissat B."/>
            <person name="Martinez A.T."/>
            <person name="Otillar R."/>
            <person name="Spatafora J.W."/>
            <person name="Yadav J.S."/>
            <person name="Aerts A."/>
            <person name="Benoit I."/>
            <person name="Boyd A."/>
            <person name="Carlson A."/>
            <person name="Copeland A."/>
            <person name="Coutinho P.M."/>
            <person name="de Vries R.P."/>
            <person name="Ferreira P."/>
            <person name="Findley K."/>
            <person name="Foster B."/>
            <person name="Gaskell J."/>
            <person name="Glotzer D."/>
            <person name="Gorecki P."/>
            <person name="Heitman J."/>
            <person name="Hesse C."/>
            <person name="Hori C."/>
            <person name="Igarashi K."/>
            <person name="Jurgens J.A."/>
            <person name="Kallen N."/>
            <person name="Kersten P."/>
            <person name="Kohler A."/>
            <person name="Kuees U."/>
            <person name="Kumar T.K.A."/>
            <person name="Kuo A."/>
            <person name="LaButti K."/>
            <person name="Larrondo L.F."/>
            <person name="Lindquist E."/>
            <person name="Ling A."/>
            <person name="Lombard V."/>
            <person name="Lucas S."/>
            <person name="Lundell T."/>
            <person name="Martin R."/>
            <person name="McLaughlin D.J."/>
            <person name="Morgenstern I."/>
            <person name="Morin E."/>
            <person name="Murat C."/>
            <person name="Nagy L.G."/>
            <person name="Nolan M."/>
            <person name="Ohm R.A."/>
            <person name="Patyshakuliyeva A."/>
            <person name="Rokas A."/>
            <person name="Ruiz-Duenas F.J."/>
            <person name="Sabat G."/>
            <person name="Salamov A."/>
            <person name="Samejima M."/>
            <person name="Schmutz J."/>
            <person name="Slot J.C."/>
            <person name="St John F."/>
            <person name="Stenlid J."/>
            <person name="Sun H."/>
            <person name="Sun S."/>
            <person name="Syed K."/>
            <person name="Tsang A."/>
            <person name="Wiebenga A."/>
            <person name="Young D."/>
            <person name="Pisabarro A."/>
            <person name="Eastwood D.C."/>
            <person name="Martin F."/>
            <person name="Cullen D."/>
            <person name="Grigoriev I.V."/>
            <person name="Hibbett D.S."/>
        </authorList>
    </citation>
    <scope>NUCLEOTIDE SEQUENCE</scope>
    <source>
        <strain evidence="11">FP-58527</strain>
    </source>
</reference>
<dbReference type="CDD" id="cd09076">
    <property type="entry name" value="L1-EN"/>
    <property type="match status" value="1"/>
</dbReference>
<dbReference type="Pfam" id="PF03372">
    <property type="entry name" value="Exo_endo_phos"/>
    <property type="match status" value="1"/>
</dbReference>
<keyword evidence="4 6" id="KW-0460">Magnesium</keyword>
<feature type="binding site" evidence="6">
    <location>
        <position position="177"/>
    </location>
    <ligand>
        <name>Mg(2+)</name>
        <dbReference type="ChEBI" id="CHEBI:18420"/>
        <label>1</label>
    </ligand>
</feature>
<feature type="binding site" evidence="6">
    <location>
        <position position="264"/>
    </location>
    <ligand>
        <name>Mg(2+)</name>
        <dbReference type="ChEBI" id="CHEBI:18420"/>
        <label>1</label>
    </ligand>
</feature>
<dbReference type="GO" id="GO:0008081">
    <property type="term" value="F:phosphoric diester hydrolase activity"/>
    <property type="evidence" value="ECO:0007669"/>
    <property type="project" value="TreeGrafter"/>
</dbReference>
<feature type="active site" description="Proton donor/acceptor" evidence="5">
    <location>
        <position position="177"/>
    </location>
</feature>
<dbReference type="InParanoid" id="S8DNA4"/>
<dbReference type="HOGENOM" id="CLU_049840_0_0_1"/>
<dbReference type="InterPro" id="IPR005135">
    <property type="entry name" value="Endo/exonuclease/phosphatase"/>
</dbReference>
<feature type="site" description="Important for catalytic activity" evidence="7">
    <location>
        <position position="238"/>
    </location>
</feature>
<keyword evidence="11" id="KW-1185">Reference proteome</keyword>
<evidence type="ECO:0000256" key="2">
    <source>
        <dbReference type="ARBA" id="ARBA00022723"/>
    </source>
</evidence>
<feature type="site" description="Interaction with DNA substrate" evidence="7">
    <location>
        <position position="264"/>
    </location>
</feature>
<keyword evidence="6" id="KW-0464">Manganese</keyword>
<dbReference type="OrthoDB" id="2799478at2759"/>
<dbReference type="PANTHER" id="PTHR22748:SF4">
    <property type="entry name" value="DNA-(APURINIC OR APYRIMIDINIC SITE) ENDONUCLEASE 2"/>
    <property type="match status" value="1"/>
</dbReference>
<dbReference type="InterPro" id="IPR036691">
    <property type="entry name" value="Endo/exonu/phosph_ase_sf"/>
</dbReference>
<evidence type="ECO:0000313" key="11">
    <source>
        <dbReference type="Proteomes" id="UP000015241"/>
    </source>
</evidence>
<dbReference type="GO" id="GO:0046872">
    <property type="term" value="F:metal ion binding"/>
    <property type="evidence" value="ECO:0007669"/>
    <property type="project" value="UniProtKB-KW"/>
</dbReference>
<feature type="non-terminal residue" evidence="10">
    <location>
        <position position="1"/>
    </location>
</feature>
<organism evidence="10 11">
    <name type="scientific">Fomitopsis schrenkii</name>
    <name type="common">Brown rot fungus</name>
    <dbReference type="NCBI Taxonomy" id="2126942"/>
    <lineage>
        <taxon>Eukaryota</taxon>
        <taxon>Fungi</taxon>
        <taxon>Dikarya</taxon>
        <taxon>Basidiomycota</taxon>
        <taxon>Agaricomycotina</taxon>
        <taxon>Agaricomycetes</taxon>
        <taxon>Polyporales</taxon>
        <taxon>Fomitopsis</taxon>
    </lineage>
</organism>
<evidence type="ECO:0000256" key="7">
    <source>
        <dbReference type="PIRSR" id="PIRSR604808-3"/>
    </source>
</evidence>
<dbReference type="GO" id="GO:0005634">
    <property type="term" value="C:nucleus"/>
    <property type="evidence" value="ECO:0007669"/>
    <property type="project" value="TreeGrafter"/>
</dbReference>
<dbReference type="EMBL" id="KE504354">
    <property type="protein sequence ID" value="EPS92778.1"/>
    <property type="molecule type" value="Genomic_DNA"/>
</dbReference>
<dbReference type="GO" id="GO:0003906">
    <property type="term" value="F:DNA-(apurinic or apyrimidinic site) endonuclease activity"/>
    <property type="evidence" value="ECO:0007669"/>
    <property type="project" value="TreeGrafter"/>
</dbReference>
<feature type="region of interest" description="Disordered" evidence="8">
    <location>
        <begin position="1"/>
        <end position="21"/>
    </location>
</feature>
<feature type="binding site" evidence="6">
    <location>
        <position position="66"/>
    </location>
    <ligand>
        <name>Mg(2+)</name>
        <dbReference type="ChEBI" id="CHEBI:18420"/>
        <label>1</label>
    </ligand>
</feature>
<dbReference type="GO" id="GO:0006284">
    <property type="term" value="P:base-excision repair"/>
    <property type="evidence" value="ECO:0007669"/>
    <property type="project" value="TreeGrafter"/>
</dbReference>
<evidence type="ECO:0000256" key="6">
    <source>
        <dbReference type="PIRSR" id="PIRSR604808-2"/>
    </source>
</evidence>
<sequence length="381" mass="43631">ATEDRHSEHTQTRTHASGRRTKAHMKIATLNISGRGDISASPRNNKWNALHLAAKEQKLGIIALQESHLDETHIQRIHDMYGRRLHIVNSKSERGTEAEGVAFVLNRELIDISNIRSHQIIPGRALYLRIKWHGEETLTLLNVYAPNARSDNASFWEEIKNKLLTQRLKKPDILLGDFNLVEEAIDRLPVREDENAPITALKTLLRWLELIDGWRISEPDTKEYTYPQRGAQSKSRIDRIYVSPDILQASNEWEINTTAIPTDHKIAAVKISTENAPYVGRGRWIMPAHLMLDQEYVKQIIELGRKAIEEAHKAAGQLRTTDNNPQKILKRFKKDATKQAKDRIKRRIPVMKAAIRTLKANLKAVRDDPEYTKSAEMQSEA</sequence>
<comment type="similarity">
    <text evidence="1">Belongs to the DNA repair enzymes AP/ExoA family.</text>
</comment>
<dbReference type="GO" id="GO:0008311">
    <property type="term" value="F:double-stranded DNA 3'-5' DNA exonuclease activity"/>
    <property type="evidence" value="ECO:0007669"/>
    <property type="project" value="TreeGrafter"/>
</dbReference>
<dbReference type="eggNOG" id="ENOG502SMUP">
    <property type="taxonomic scope" value="Eukaryota"/>
</dbReference>
<dbReference type="Proteomes" id="UP000015241">
    <property type="component" value="Unassembled WGS sequence"/>
</dbReference>
<dbReference type="Gene3D" id="3.60.10.10">
    <property type="entry name" value="Endonuclease/exonuclease/phosphatase"/>
    <property type="match status" value="1"/>
</dbReference>
<gene>
    <name evidence="10" type="ORF">FOMPIDRAFT_1080763</name>
</gene>
<evidence type="ECO:0000256" key="8">
    <source>
        <dbReference type="SAM" id="MobiDB-lite"/>
    </source>
</evidence>
<dbReference type="PANTHER" id="PTHR22748">
    <property type="entry name" value="AP ENDONUCLEASE"/>
    <property type="match status" value="1"/>
</dbReference>
<dbReference type="AlphaFoldDB" id="S8DNA4"/>
<protein>
    <recommendedName>
        <fullName evidence="9">Endonuclease/exonuclease/phosphatase domain-containing protein</fullName>
    </recommendedName>
</protein>
<feature type="binding site" evidence="6">
    <location>
        <position position="179"/>
    </location>
    <ligand>
        <name>Mg(2+)</name>
        <dbReference type="ChEBI" id="CHEBI:18420"/>
        <label>1</label>
    </ligand>
</feature>
<evidence type="ECO:0000259" key="9">
    <source>
        <dbReference type="Pfam" id="PF03372"/>
    </source>
</evidence>
<comment type="cofactor">
    <cofactor evidence="6">
        <name>Mg(2+)</name>
        <dbReference type="ChEBI" id="CHEBI:18420"/>
    </cofactor>
    <cofactor evidence="6">
        <name>Mn(2+)</name>
        <dbReference type="ChEBI" id="CHEBI:29035"/>
    </cofactor>
    <text evidence="6">Probably binds two magnesium or manganese ions per subunit.</text>
</comment>
<feature type="binding site" evidence="6">
    <location>
        <position position="31"/>
    </location>
    <ligand>
        <name>Mg(2+)</name>
        <dbReference type="ChEBI" id="CHEBI:18420"/>
        <label>1</label>
    </ligand>
</feature>
<name>S8DNA4_FOMSC</name>
<evidence type="ECO:0000256" key="1">
    <source>
        <dbReference type="ARBA" id="ARBA00007092"/>
    </source>
</evidence>
<feature type="site" description="Transition state stabilizer" evidence="7">
    <location>
        <position position="179"/>
    </location>
</feature>
<dbReference type="InterPro" id="IPR004808">
    <property type="entry name" value="AP_endonuc_1"/>
</dbReference>
<dbReference type="SUPFAM" id="SSF56219">
    <property type="entry name" value="DNase I-like"/>
    <property type="match status" value="1"/>
</dbReference>
<evidence type="ECO:0000313" key="10">
    <source>
        <dbReference type="EMBL" id="EPS92778.1"/>
    </source>
</evidence>
<evidence type="ECO:0000256" key="4">
    <source>
        <dbReference type="ARBA" id="ARBA00022842"/>
    </source>
</evidence>
<feature type="binding site" evidence="6">
    <location>
        <position position="263"/>
    </location>
    <ligand>
        <name>Mg(2+)</name>
        <dbReference type="ChEBI" id="CHEBI:18420"/>
        <label>1</label>
    </ligand>
</feature>
<accession>S8DNA4</accession>
<keyword evidence="3" id="KW-0378">Hydrolase</keyword>
<evidence type="ECO:0000256" key="5">
    <source>
        <dbReference type="PIRSR" id="PIRSR604808-1"/>
    </source>
</evidence>
<keyword evidence="2 6" id="KW-0479">Metal-binding</keyword>
<proteinExistence type="inferred from homology"/>